<protein>
    <recommendedName>
        <fullName evidence="13">UPAR/Ly6 domain-containing protein</fullName>
    </recommendedName>
</protein>
<organism evidence="14 15">
    <name type="scientific">Podarcis lilfordi</name>
    <name type="common">Lilford's wall lizard</name>
    <dbReference type="NCBI Taxonomy" id="74358"/>
    <lineage>
        <taxon>Eukaryota</taxon>
        <taxon>Metazoa</taxon>
        <taxon>Chordata</taxon>
        <taxon>Craniata</taxon>
        <taxon>Vertebrata</taxon>
        <taxon>Euteleostomi</taxon>
        <taxon>Lepidosauria</taxon>
        <taxon>Squamata</taxon>
        <taxon>Bifurcata</taxon>
        <taxon>Unidentata</taxon>
        <taxon>Episquamata</taxon>
        <taxon>Laterata</taxon>
        <taxon>Lacertibaenia</taxon>
        <taxon>Lacertidae</taxon>
        <taxon>Podarcis</taxon>
    </lineage>
</organism>
<keyword evidence="4" id="KW-0964">Secreted</keyword>
<gene>
    <name evidence="14" type="ORF">PODLI_1B014178</name>
</gene>
<evidence type="ECO:0000256" key="8">
    <source>
        <dbReference type="ARBA" id="ARBA00023157"/>
    </source>
</evidence>
<keyword evidence="6 12" id="KW-0732">Signal</keyword>
<evidence type="ECO:0000313" key="14">
    <source>
        <dbReference type="EMBL" id="CAI5768033.1"/>
    </source>
</evidence>
<evidence type="ECO:0000313" key="15">
    <source>
        <dbReference type="Proteomes" id="UP001178461"/>
    </source>
</evidence>
<dbReference type="Gene3D" id="2.10.60.10">
    <property type="entry name" value="CD59"/>
    <property type="match status" value="1"/>
</dbReference>
<keyword evidence="15" id="KW-1185">Reference proteome</keyword>
<dbReference type="Pfam" id="PF00021">
    <property type="entry name" value="UPAR_LY6"/>
    <property type="match status" value="1"/>
</dbReference>
<evidence type="ECO:0000259" key="13">
    <source>
        <dbReference type="SMART" id="SM00134"/>
    </source>
</evidence>
<keyword evidence="8" id="KW-1015">Disulfide bond</keyword>
<dbReference type="AlphaFoldDB" id="A0AA35K0E5"/>
<feature type="chain" id="PRO_5041314418" description="UPAR/Ly6 domain-containing protein" evidence="12">
    <location>
        <begin position="22"/>
        <end position="126"/>
    </location>
</feature>
<keyword evidence="9" id="KW-0325">Glycoprotein</keyword>
<evidence type="ECO:0000256" key="11">
    <source>
        <dbReference type="ARBA" id="ARBA00029446"/>
    </source>
</evidence>
<dbReference type="SMART" id="SM00134">
    <property type="entry name" value="LU"/>
    <property type="match status" value="1"/>
</dbReference>
<dbReference type="GO" id="GO:0035036">
    <property type="term" value="P:sperm-egg recognition"/>
    <property type="evidence" value="ECO:0007669"/>
    <property type="project" value="TreeGrafter"/>
</dbReference>
<evidence type="ECO:0000256" key="9">
    <source>
        <dbReference type="ARBA" id="ARBA00023180"/>
    </source>
</evidence>
<proteinExistence type="inferred from homology"/>
<feature type="signal peptide" evidence="12">
    <location>
        <begin position="1"/>
        <end position="21"/>
    </location>
</feature>
<reference evidence="14" key="1">
    <citation type="submission" date="2022-12" db="EMBL/GenBank/DDBJ databases">
        <authorList>
            <person name="Alioto T."/>
            <person name="Alioto T."/>
            <person name="Gomez Garrido J."/>
        </authorList>
    </citation>
    <scope>NUCLEOTIDE SEQUENCE</scope>
</reference>
<dbReference type="GO" id="GO:0005576">
    <property type="term" value="C:extracellular region"/>
    <property type="evidence" value="ECO:0007669"/>
    <property type="project" value="UniProtKB-SubCell"/>
</dbReference>
<evidence type="ECO:0000256" key="6">
    <source>
        <dbReference type="ARBA" id="ARBA00022729"/>
    </source>
</evidence>
<dbReference type="PANTHER" id="PTHR47613">
    <property type="entry name" value="SPERM ACROSOME MEMBRANE-ASSOCIATED PROTEIN 4"/>
    <property type="match status" value="1"/>
</dbReference>
<evidence type="ECO:0000256" key="3">
    <source>
        <dbReference type="ARBA" id="ARBA00022475"/>
    </source>
</evidence>
<dbReference type="InterPro" id="IPR045860">
    <property type="entry name" value="Snake_toxin-like_sf"/>
</dbReference>
<keyword evidence="3" id="KW-1003">Cell membrane</keyword>
<dbReference type="Proteomes" id="UP001178461">
    <property type="component" value="Chromosome 2"/>
</dbReference>
<evidence type="ECO:0000256" key="7">
    <source>
        <dbReference type="ARBA" id="ARBA00023136"/>
    </source>
</evidence>
<dbReference type="PANTHER" id="PTHR47613:SF1">
    <property type="entry name" value="SPERM ACROSOME MEMBRANE-ASSOCIATED PROTEIN 4"/>
    <property type="match status" value="1"/>
</dbReference>
<comment type="similarity">
    <text evidence="11">Belongs to the SPACA4/bouncer family.</text>
</comment>
<accession>A0AA35K0E5</accession>
<evidence type="ECO:0000256" key="5">
    <source>
        <dbReference type="ARBA" id="ARBA00022622"/>
    </source>
</evidence>
<dbReference type="SUPFAM" id="SSF57302">
    <property type="entry name" value="Snake toxin-like"/>
    <property type="match status" value="1"/>
</dbReference>
<dbReference type="EMBL" id="OX395127">
    <property type="protein sequence ID" value="CAI5768033.1"/>
    <property type="molecule type" value="Genomic_DNA"/>
</dbReference>
<evidence type="ECO:0000256" key="2">
    <source>
        <dbReference type="ARBA" id="ARBA00004613"/>
    </source>
</evidence>
<evidence type="ECO:0000256" key="4">
    <source>
        <dbReference type="ARBA" id="ARBA00022525"/>
    </source>
</evidence>
<evidence type="ECO:0000256" key="10">
    <source>
        <dbReference type="ARBA" id="ARBA00023288"/>
    </source>
</evidence>
<keyword evidence="10" id="KW-0449">Lipoprotein</keyword>
<dbReference type="InterPro" id="IPR046354">
    <property type="entry name" value="SPACA4/Bouncer"/>
</dbReference>
<dbReference type="GO" id="GO:0098552">
    <property type="term" value="C:side of membrane"/>
    <property type="evidence" value="ECO:0007669"/>
    <property type="project" value="UniProtKB-KW"/>
</dbReference>
<name>A0AA35K0E5_9SAUR</name>
<feature type="domain" description="UPAR/Ly6" evidence="13">
    <location>
        <begin position="22"/>
        <end position="112"/>
    </location>
</feature>
<keyword evidence="5" id="KW-0336">GPI-anchor</keyword>
<dbReference type="GO" id="GO:0005886">
    <property type="term" value="C:plasma membrane"/>
    <property type="evidence" value="ECO:0007669"/>
    <property type="project" value="UniProtKB-SubCell"/>
</dbReference>
<evidence type="ECO:0000256" key="12">
    <source>
        <dbReference type="SAM" id="SignalP"/>
    </source>
</evidence>
<evidence type="ECO:0000256" key="1">
    <source>
        <dbReference type="ARBA" id="ARBA00004609"/>
    </source>
</evidence>
<dbReference type="PROSITE" id="PS51257">
    <property type="entry name" value="PROKAR_LIPOPROTEIN"/>
    <property type="match status" value="1"/>
</dbReference>
<comment type="subcellular location">
    <subcellularLocation>
        <location evidence="1">Cell membrane</location>
        <topology evidence="1">Lipid-anchor</topology>
        <topology evidence="1">GPI-anchor</topology>
    </subcellularLocation>
    <subcellularLocation>
        <location evidence="2">Secreted</location>
    </subcellularLocation>
</comment>
<keyword evidence="7" id="KW-0472">Membrane</keyword>
<sequence>MMARLLVLCVAVLACISIGSALQCLKCSFTFHGMPCHTSTTTCQAGEVCATIRGAAAGQGLIMKRNCVASEKCNKNETETYLGVKYTTTYYCCEGDFCNSAATLPTSHLSLPMVLAMLGVWLIRLL</sequence>
<dbReference type="InterPro" id="IPR016054">
    <property type="entry name" value="LY6_UPA_recep-like"/>
</dbReference>